<dbReference type="Pfam" id="PF00890">
    <property type="entry name" value="FAD_binding_2"/>
    <property type="match status" value="1"/>
</dbReference>
<evidence type="ECO:0000313" key="7">
    <source>
        <dbReference type="Proteomes" id="UP000509346"/>
    </source>
</evidence>
<protein>
    <submittedName>
        <fullName evidence="6">FAD-dependent oxidoreductase</fullName>
    </submittedName>
</protein>
<evidence type="ECO:0000259" key="4">
    <source>
        <dbReference type="Pfam" id="PF00890"/>
    </source>
</evidence>
<evidence type="ECO:0000256" key="3">
    <source>
        <dbReference type="SAM" id="MobiDB-lite"/>
    </source>
</evidence>
<dbReference type="SUPFAM" id="SSF51905">
    <property type="entry name" value="FAD/NAD(P)-binding domain"/>
    <property type="match status" value="1"/>
</dbReference>
<dbReference type="PANTHER" id="PTHR48105">
    <property type="entry name" value="THIOREDOXIN REDUCTASE 1-RELATED-RELATED"/>
    <property type="match status" value="1"/>
</dbReference>
<dbReference type="Proteomes" id="UP000509346">
    <property type="component" value="Chromosome"/>
</dbReference>
<dbReference type="Pfam" id="PF07992">
    <property type="entry name" value="Pyr_redox_2"/>
    <property type="match status" value="1"/>
</dbReference>
<dbReference type="AlphaFoldDB" id="A0A7D5T7R5"/>
<accession>A0A7D5T7R5</accession>
<sequence>MTDQDVLVVGGGLAGLTAALFTARADLDTRVVSTGEPILRRNAHLENFPGFPAGVNPRLLLDSTREQAERNGVAFTDDRVERVAPLDAEDPPYPEDGDLGPDDEVSGFTVTLDDGDALTATYVVAASWSDPSYLDELDLSMVQRGSKRFVGVDDLGRTEVDGLYAAGRLAKQYHQAVVAAGHGAQVAITLLEDSEQPFYHDWVVPEGYFTGRDREVPPGCEEIDEAERRRREDEARAAIRESVADPHPDEPTMHPSVADEK</sequence>
<feature type="domain" description="FAD-dependent oxidoreductase 2 FAD-binding" evidence="4">
    <location>
        <begin position="5"/>
        <end position="37"/>
    </location>
</feature>
<evidence type="ECO:0000256" key="2">
    <source>
        <dbReference type="ARBA" id="ARBA00023002"/>
    </source>
</evidence>
<gene>
    <name evidence="6" type="ORF">HZS54_22990</name>
</gene>
<dbReference type="Gene3D" id="3.50.50.60">
    <property type="entry name" value="FAD/NAD(P)-binding domain"/>
    <property type="match status" value="1"/>
</dbReference>
<evidence type="ECO:0000256" key="1">
    <source>
        <dbReference type="ARBA" id="ARBA00022630"/>
    </source>
</evidence>
<keyword evidence="1" id="KW-0285">Flavoprotein</keyword>
<dbReference type="InterPro" id="IPR036188">
    <property type="entry name" value="FAD/NAD-bd_sf"/>
</dbReference>
<dbReference type="InterPro" id="IPR050097">
    <property type="entry name" value="Ferredoxin-NADP_redctase_2"/>
</dbReference>
<dbReference type="GO" id="GO:0016491">
    <property type="term" value="F:oxidoreductase activity"/>
    <property type="evidence" value="ECO:0007669"/>
    <property type="project" value="UniProtKB-KW"/>
</dbReference>
<dbReference type="EMBL" id="CP058909">
    <property type="protein sequence ID" value="QLH84328.1"/>
    <property type="molecule type" value="Genomic_DNA"/>
</dbReference>
<dbReference type="RefSeq" id="WP_179919418.1">
    <property type="nucleotide sequence ID" value="NZ_CP058909.1"/>
</dbReference>
<feature type="region of interest" description="Disordered" evidence="3">
    <location>
        <begin position="79"/>
        <end position="100"/>
    </location>
</feature>
<dbReference type="PRINTS" id="PR00469">
    <property type="entry name" value="PNDRDTASEII"/>
</dbReference>
<reference evidence="6 7" key="1">
    <citation type="submission" date="2020-07" db="EMBL/GenBank/DDBJ databases">
        <title>Halosimplex litoreum sp. nov. and Halosimplex rubrum sp. nov., isolated from different salt environments.</title>
        <authorList>
            <person name="Cui H."/>
        </authorList>
    </citation>
    <scope>NUCLEOTIDE SEQUENCE [LARGE SCALE GENOMIC DNA]</scope>
    <source>
        <strain evidence="6 7">R2</strain>
    </source>
</reference>
<keyword evidence="2" id="KW-0560">Oxidoreductase</keyword>
<evidence type="ECO:0000313" key="6">
    <source>
        <dbReference type="EMBL" id="QLH84328.1"/>
    </source>
</evidence>
<feature type="compositionally biased region" description="Basic and acidic residues" evidence="3">
    <location>
        <begin position="226"/>
        <end position="261"/>
    </location>
</feature>
<dbReference type="GeneID" id="56085521"/>
<dbReference type="PRINTS" id="PR00368">
    <property type="entry name" value="FADPNR"/>
</dbReference>
<dbReference type="InterPro" id="IPR023753">
    <property type="entry name" value="FAD/NAD-binding_dom"/>
</dbReference>
<proteinExistence type="predicted"/>
<organism evidence="6 7">
    <name type="scientific">Halosimplex pelagicum</name>
    <dbReference type="NCBI Taxonomy" id="869886"/>
    <lineage>
        <taxon>Archaea</taxon>
        <taxon>Methanobacteriati</taxon>
        <taxon>Methanobacteriota</taxon>
        <taxon>Stenosarchaea group</taxon>
        <taxon>Halobacteria</taxon>
        <taxon>Halobacteriales</taxon>
        <taxon>Haloarculaceae</taxon>
        <taxon>Halosimplex</taxon>
    </lineage>
</organism>
<dbReference type="KEGG" id="hpel:HZS54_22990"/>
<feature type="compositionally biased region" description="Acidic residues" evidence="3">
    <location>
        <begin position="87"/>
        <end position="100"/>
    </location>
</feature>
<feature type="domain" description="FAD/NAD(P)-binding" evidence="5">
    <location>
        <begin position="104"/>
        <end position="183"/>
    </location>
</feature>
<name>A0A7D5T7R5_9EURY</name>
<dbReference type="InterPro" id="IPR003953">
    <property type="entry name" value="FAD-dep_OxRdtase_2_FAD-bd"/>
</dbReference>
<feature type="region of interest" description="Disordered" evidence="3">
    <location>
        <begin position="213"/>
        <end position="261"/>
    </location>
</feature>
<dbReference type="OrthoDB" id="341719at2157"/>
<evidence type="ECO:0000259" key="5">
    <source>
        <dbReference type="Pfam" id="PF07992"/>
    </source>
</evidence>
<keyword evidence="7" id="KW-1185">Reference proteome</keyword>